<dbReference type="AlphaFoldDB" id="A0A0N4WXK4"/>
<proteinExistence type="predicted"/>
<accession>A0A0N4WXK4</accession>
<name>A0A0N4WXK4_HAEPC</name>
<dbReference type="WBParaSite" id="HPLM_0001655301-mRNA-1">
    <property type="protein sequence ID" value="HPLM_0001655301-mRNA-1"/>
    <property type="gene ID" value="HPLM_0001655301"/>
</dbReference>
<feature type="compositionally biased region" description="Polar residues" evidence="1">
    <location>
        <begin position="8"/>
        <end position="19"/>
    </location>
</feature>
<sequence>LQCSLIFLTGTNRPSSRFRPSSKAMPPSNPGEKYSAGKENSELDDSFDDPVTLNSPKNHTIEISSGNVSPKKRSTVLRIDEAEQVNASSAEEHVNDSGIEGFPSLNNLNSEVLLTVREVKNEEGLVDLVCVTEDGKESIVYLQVNCWADAPCRP</sequence>
<protein>
    <submittedName>
        <fullName evidence="2">Uncharacterized protein</fullName>
    </submittedName>
</protein>
<evidence type="ECO:0000256" key="1">
    <source>
        <dbReference type="SAM" id="MobiDB-lite"/>
    </source>
</evidence>
<reference evidence="2" key="1">
    <citation type="submission" date="2017-02" db="UniProtKB">
        <authorList>
            <consortium name="WormBaseParasite"/>
        </authorList>
    </citation>
    <scope>IDENTIFICATION</scope>
</reference>
<feature type="region of interest" description="Disordered" evidence="1">
    <location>
        <begin position="8"/>
        <end position="68"/>
    </location>
</feature>
<organism evidence="2">
    <name type="scientific">Haemonchus placei</name>
    <name type="common">Barber's pole worm</name>
    <dbReference type="NCBI Taxonomy" id="6290"/>
    <lineage>
        <taxon>Eukaryota</taxon>
        <taxon>Metazoa</taxon>
        <taxon>Ecdysozoa</taxon>
        <taxon>Nematoda</taxon>
        <taxon>Chromadorea</taxon>
        <taxon>Rhabditida</taxon>
        <taxon>Rhabditina</taxon>
        <taxon>Rhabditomorpha</taxon>
        <taxon>Strongyloidea</taxon>
        <taxon>Trichostrongylidae</taxon>
        <taxon>Haemonchus</taxon>
    </lineage>
</organism>
<feature type="compositionally biased region" description="Polar residues" evidence="1">
    <location>
        <begin position="52"/>
        <end position="68"/>
    </location>
</feature>
<evidence type="ECO:0000313" key="2">
    <source>
        <dbReference type="WBParaSite" id="HPLM_0001655301-mRNA-1"/>
    </source>
</evidence>